<dbReference type="InterPro" id="IPR013154">
    <property type="entry name" value="ADH-like_N"/>
</dbReference>
<comment type="cofactor">
    <cofactor evidence="1">
        <name>Zn(2+)</name>
        <dbReference type="ChEBI" id="CHEBI:29105"/>
    </cofactor>
</comment>
<evidence type="ECO:0000256" key="5">
    <source>
        <dbReference type="ARBA" id="ARBA00023002"/>
    </source>
</evidence>
<dbReference type="PANTHER" id="PTHR43161">
    <property type="entry name" value="SORBITOL DEHYDROGENASE"/>
    <property type="match status" value="1"/>
</dbReference>
<dbReference type="InterPro" id="IPR011032">
    <property type="entry name" value="GroES-like_sf"/>
</dbReference>
<evidence type="ECO:0000313" key="10">
    <source>
        <dbReference type="WBParaSite" id="jg19664"/>
    </source>
</evidence>
<organism evidence="9 10">
    <name type="scientific">Ditylenchus dipsaci</name>
    <dbReference type="NCBI Taxonomy" id="166011"/>
    <lineage>
        <taxon>Eukaryota</taxon>
        <taxon>Metazoa</taxon>
        <taxon>Ecdysozoa</taxon>
        <taxon>Nematoda</taxon>
        <taxon>Chromadorea</taxon>
        <taxon>Rhabditida</taxon>
        <taxon>Tylenchina</taxon>
        <taxon>Tylenchomorpha</taxon>
        <taxon>Sphaerularioidea</taxon>
        <taxon>Anguinidae</taxon>
        <taxon>Anguininae</taxon>
        <taxon>Ditylenchus</taxon>
    </lineage>
</organism>
<keyword evidence="4" id="KW-0862">Zinc</keyword>
<evidence type="ECO:0000259" key="8">
    <source>
        <dbReference type="Pfam" id="PF08240"/>
    </source>
</evidence>
<dbReference type="PANTHER" id="PTHR43161:SF9">
    <property type="entry name" value="SORBITOL DEHYDROGENASE"/>
    <property type="match status" value="1"/>
</dbReference>
<keyword evidence="3" id="KW-0479">Metal-binding</keyword>
<dbReference type="Gene3D" id="3.90.180.10">
    <property type="entry name" value="Medium-chain alcohol dehydrogenases, catalytic domain"/>
    <property type="match status" value="1"/>
</dbReference>
<accession>A0A915DI02</accession>
<evidence type="ECO:0000256" key="1">
    <source>
        <dbReference type="ARBA" id="ARBA00001947"/>
    </source>
</evidence>
<dbReference type="AlphaFoldDB" id="A0A915DI02"/>
<dbReference type="PROSITE" id="PS00059">
    <property type="entry name" value="ADH_ZINC"/>
    <property type="match status" value="1"/>
</dbReference>
<evidence type="ECO:0000256" key="7">
    <source>
        <dbReference type="ARBA" id="ARBA00032485"/>
    </source>
</evidence>
<reference evidence="10" key="1">
    <citation type="submission" date="2022-11" db="UniProtKB">
        <authorList>
            <consortium name="WormBaseParasite"/>
        </authorList>
    </citation>
    <scope>IDENTIFICATION</scope>
</reference>
<dbReference type="InterPro" id="IPR002328">
    <property type="entry name" value="ADH_Zn_CS"/>
</dbReference>
<keyword evidence="9" id="KW-1185">Reference proteome</keyword>
<dbReference type="Pfam" id="PF08240">
    <property type="entry name" value="ADH_N"/>
    <property type="match status" value="1"/>
</dbReference>
<proteinExistence type="inferred from homology"/>
<dbReference type="GO" id="GO:0006062">
    <property type="term" value="P:sorbitol catabolic process"/>
    <property type="evidence" value="ECO:0007669"/>
    <property type="project" value="TreeGrafter"/>
</dbReference>
<evidence type="ECO:0000313" key="9">
    <source>
        <dbReference type="Proteomes" id="UP000887574"/>
    </source>
</evidence>
<sequence>MSTDNLSAVLHGINDIRMEQWPVPVANPNQLLIRVHTVGICGSDVHYVTAGHIGPFVVKEPMILGHESSGVVLGVGSAVKGFSVGDRIAMEPGVSCMHCKHCKTGRYNLCPDMEFFATPPVHGTLTRIIAHGASFCYKLPDHVSMEEGALLNHLM</sequence>
<feature type="domain" description="Alcohol dehydrogenase-like N-terminal" evidence="8">
    <location>
        <begin position="28"/>
        <end position="141"/>
    </location>
</feature>
<evidence type="ECO:0000256" key="4">
    <source>
        <dbReference type="ARBA" id="ARBA00022833"/>
    </source>
</evidence>
<dbReference type="Proteomes" id="UP000887574">
    <property type="component" value="Unplaced"/>
</dbReference>
<name>A0A915DI02_9BILA</name>
<dbReference type="SUPFAM" id="SSF50129">
    <property type="entry name" value="GroES-like"/>
    <property type="match status" value="1"/>
</dbReference>
<protein>
    <recommendedName>
        <fullName evidence="6">Sorbitol dehydrogenase</fullName>
    </recommendedName>
    <alternativeName>
        <fullName evidence="7">Polyol dehydrogenase</fullName>
    </alternativeName>
</protein>
<dbReference type="GO" id="GO:0008270">
    <property type="term" value="F:zinc ion binding"/>
    <property type="evidence" value="ECO:0007669"/>
    <property type="project" value="InterPro"/>
</dbReference>
<comment type="similarity">
    <text evidence="2">Belongs to the zinc-containing alcohol dehydrogenase family.</text>
</comment>
<dbReference type="GO" id="GO:0003939">
    <property type="term" value="F:L-iditol 2-dehydrogenase (NAD+) activity"/>
    <property type="evidence" value="ECO:0007669"/>
    <property type="project" value="TreeGrafter"/>
</dbReference>
<dbReference type="WBParaSite" id="jg19664">
    <property type="protein sequence ID" value="jg19664"/>
    <property type="gene ID" value="jg19664"/>
</dbReference>
<keyword evidence="5" id="KW-0560">Oxidoreductase</keyword>
<evidence type="ECO:0000256" key="3">
    <source>
        <dbReference type="ARBA" id="ARBA00022723"/>
    </source>
</evidence>
<evidence type="ECO:0000256" key="2">
    <source>
        <dbReference type="ARBA" id="ARBA00008072"/>
    </source>
</evidence>
<evidence type="ECO:0000256" key="6">
    <source>
        <dbReference type="ARBA" id="ARBA00026132"/>
    </source>
</evidence>